<gene>
    <name evidence="2" type="ORF">UFOPK3543_02605</name>
</gene>
<proteinExistence type="predicted"/>
<name>A0A6J7IH36_9ZZZZ</name>
<accession>A0A6J7IH36</accession>
<feature type="region of interest" description="Disordered" evidence="1">
    <location>
        <begin position="67"/>
        <end position="124"/>
    </location>
</feature>
<feature type="compositionally biased region" description="Polar residues" evidence="1">
    <location>
        <begin position="77"/>
        <end position="90"/>
    </location>
</feature>
<evidence type="ECO:0000256" key="1">
    <source>
        <dbReference type="SAM" id="MobiDB-lite"/>
    </source>
</evidence>
<sequence length="154" mass="15497">MPAADCSKLVALSLSAPVERSLVASPEVATCLSIVMASSVDGTEACAAASHREGDAGADVARNASVTAAASAPRGNRSANSAGSSTTVGTDRTPLNAGAPVPSEIDRRGFATSSSVTSSHRPSQPVVLAAPLVPAHHVSIALKCERDWARNPMP</sequence>
<dbReference type="AlphaFoldDB" id="A0A6J7IH36"/>
<evidence type="ECO:0000313" key="2">
    <source>
        <dbReference type="EMBL" id="CAB4930085.1"/>
    </source>
</evidence>
<organism evidence="2">
    <name type="scientific">freshwater metagenome</name>
    <dbReference type="NCBI Taxonomy" id="449393"/>
    <lineage>
        <taxon>unclassified sequences</taxon>
        <taxon>metagenomes</taxon>
        <taxon>ecological metagenomes</taxon>
    </lineage>
</organism>
<dbReference type="EMBL" id="CAFBMH010000136">
    <property type="protein sequence ID" value="CAB4930085.1"/>
    <property type="molecule type" value="Genomic_DNA"/>
</dbReference>
<protein>
    <submittedName>
        <fullName evidence="2">Unannotated protein</fullName>
    </submittedName>
</protein>
<reference evidence="2" key="1">
    <citation type="submission" date="2020-05" db="EMBL/GenBank/DDBJ databases">
        <authorList>
            <person name="Chiriac C."/>
            <person name="Salcher M."/>
            <person name="Ghai R."/>
            <person name="Kavagutti S V."/>
        </authorList>
    </citation>
    <scope>NUCLEOTIDE SEQUENCE</scope>
</reference>